<dbReference type="AlphaFoldDB" id="K7Z5H1"/>
<gene>
    <name evidence="1" type="ORF">A1OE_1120</name>
</gene>
<proteinExistence type="predicted"/>
<evidence type="ECO:0000313" key="2">
    <source>
        <dbReference type="Proteomes" id="UP000010077"/>
    </source>
</evidence>
<reference evidence="1 2" key="1">
    <citation type="journal article" date="2012" name="Proc. Natl. Acad. Sci. U.S.A.">
        <title>Genome streamlining and chemical defense in a coral reef symbiosis.</title>
        <authorList>
            <person name="Kwan J.C."/>
            <person name="Donia M.S."/>
            <person name="Han A.W."/>
            <person name="Hirose E."/>
            <person name="Haygood M.G."/>
            <person name="Schmidt E.W."/>
        </authorList>
    </citation>
    <scope>NUCLEOTIDE SEQUENCE [LARGE SCALE GENOMIC DNA]</scope>
    <source>
        <strain evidence="1 2">L2</strain>
    </source>
</reference>
<organism evidence="1 2">
    <name type="scientific">Candidatus Endolissoclinum faulkneri L2</name>
    <dbReference type="NCBI Taxonomy" id="1193729"/>
    <lineage>
        <taxon>Bacteria</taxon>
        <taxon>Pseudomonadati</taxon>
        <taxon>Pseudomonadota</taxon>
        <taxon>Alphaproteobacteria</taxon>
        <taxon>Rhodospirillales</taxon>
        <taxon>Rhodospirillaceae</taxon>
        <taxon>Candidatus Endolissoclinum</taxon>
    </lineage>
</organism>
<dbReference type="KEGG" id="thal:A1OE_1120"/>
<dbReference type="HOGENOM" id="CLU_3077912_0_0_5"/>
<name>K7Z5H1_9PROT</name>
<sequence length="52" mass="6221">MLFIFSFPTKESNLLVLRNKLKKSIYYQIDFFSLFLSTSSVYRNLKFFANTV</sequence>
<accession>K7Z5H1</accession>
<protein>
    <submittedName>
        <fullName evidence="1">Uncharacterized protein</fullName>
    </submittedName>
</protein>
<dbReference type="Proteomes" id="UP000010077">
    <property type="component" value="Chromosome"/>
</dbReference>
<dbReference type="EMBL" id="CP003539">
    <property type="protein sequence ID" value="AFX99298.1"/>
    <property type="molecule type" value="Genomic_DNA"/>
</dbReference>
<evidence type="ECO:0000313" key="1">
    <source>
        <dbReference type="EMBL" id="AFX99298.1"/>
    </source>
</evidence>
<keyword evidence="2" id="KW-1185">Reference proteome</keyword>